<evidence type="ECO:0000313" key="3">
    <source>
        <dbReference type="Proteomes" id="UP001221413"/>
    </source>
</evidence>
<dbReference type="InterPro" id="IPR036047">
    <property type="entry name" value="F-box-like_dom_sf"/>
</dbReference>
<name>A0AAD6NNJ3_DREDA</name>
<feature type="domain" description="F-box" evidence="1">
    <location>
        <begin position="7"/>
        <end position="40"/>
    </location>
</feature>
<evidence type="ECO:0000259" key="1">
    <source>
        <dbReference type="Pfam" id="PF00646"/>
    </source>
</evidence>
<sequence length="407" mass="46171">MAPPVHILDLPVEVAFFILDRLPHDCLVAFSSCSRQCRGLSLPLLFRSMALSPESIAHLEAKEDFERLRLGVTEISINTYRQHIADAGIDTVLDHLRICLAALTLFPHMKNLSITLTRLSAIYAQTLQFDRWVLDGIFLAISTSLGERYSTLEHLSLNIPRVGDDFSTPVARIKNHISEVNQRFLGLTADSKLVEDNIPYPPGLRTTTINIDYDNALHDSGLPYLNILKLSSQTLESLEIYSRMHRALGMWTATFQLDGTWPRVRNLLLCHSFLTNQDVLEQMAQRFPNVEEVEVIERFLQRGPATASLHNLRAMKMLRQVTLPWAWEGTLSVVPMPLRDLERAVDAFVSHGLQRLERVVFTTRIGSETPLVGKCAVQREQMGRWSLRWVDPPSDDEIKAISFSHSL</sequence>
<comment type="caution">
    <text evidence="2">The sequence shown here is derived from an EMBL/GenBank/DDBJ whole genome shotgun (WGS) entry which is preliminary data.</text>
</comment>
<dbReference type="EMBL" id="JAQGDS010000002">
    <property type="protein sequence ID" value="KAJ6263468.1"/>
    <property type="molecule type" value="Genomic_DNA"/>
</dbReference>
<dbReference type="InterPro" id="IPR001810">
    <property type="entry name" value="F-box_dom"/>
</dbReference>
<accession>A0AAD6NNJ3</accession>
<organism evidence="2 3">
    <name type="scientific">Drechslerella dactyloides</name>
    <name type="common">Nematode-trapping fungus</name>
    <name type="synonym">Arthrobotrys dactyloides</name>
    <dbReference type="NCBI Taxonomy" id="74499"/>
    <lineage>
        <taxon>Eukaryota</taxon>
        <taxon>Fungi</taxon>
        <taxon>Dikarya</taxon>
        <taxon>Ascomycota</taxon>
        <taxon>Pezizomycotina</taxon>
        <taxon>Orbiliomycetes</taxon>
        <taxon>Orbiliales</taxon>
        <taxon>Orbiliaceae</taxon>
        <taxon>Drechslerella</taxon>
    </lineage>
</organism>
<dbReference type="Pfam" id="PF00646">
    <property type="entry name" value="F-box"/>
    <property type="match status" value="1"/>
</dbReference>
<gene>
    <name evidence="2" type="ORF">Dda_2032</name>
</gene>
<dbReference type="SUPFAM" id="SSF81383">
    <property type="entry name" value="F-box domain"/>
    <property type="match status" value="1"/>
</dbReference>
<proteinExistence type="predicted"/>
<evidence type="ECO:0000313" key="2">
    <source>
        <dbReference type="EMBL" id="KAJ6263468.1"/>
    </source>
</evidence>
<dbReference type="Proteomes" id="UP001221413">
    <property type="component" value="Unassembled WGS sequence"/>
</dbReference>
<protein>
    <recommendedName>
        <fullName evidence="1">F-box domain-containing protein</fullName>
    </recommendedName>
</protein>
<dbReference type="AlphaFoldDB" id="A0AAD6NNJ3"/>
<keyword evidence="3" id="KW-1185">Reference proteome</keyword>
<reference evidence="2" key="1">
    <citation type="submission" date="2023-01" db="EMBL/GenBank/DDBJ databases">
        <title>The chitinases involved in constricting ring structure development in the nematode-trapping fungus Drechslerella dactyloides.</title>
        <authorList>
            <person name="Wang R."/>
            <person name="Zhang L."/>
            <person name="Tang P."/>
            <person name="Li S."/>
            <person name="Liang L."/>
        </authorList>
    </citation>
    <scope>NUCLEOTIDE SEQUENCE</scope>
    <source>
        <strain evidence="2">YMF1.00031</strain>
    </source>
</reference>